<dbReference type="GO" id="GO:0004769">
    <property type="term" value="F:steroid Delta-isomerase activity"/>
    <property type="evidence" value="ECO:0007669"/>
    <property type="project" value="TreeGrafter"/>
</dbReference>
<dbReference type="GO" id="GO:0047750">
    <property type="term" value="F:cholestenol delta-isomerase activity"/>
    <property type="evidence" value="ECO:0007669"/>
    <property type="project" value="InterPro"/>
</dbReference>
<evidence type="ECO:0000256" key="13">
    <source>
        <dbReference type="SAM" id="Phobius"/>
    </source>
</evidence>
<evidence type="ECO:0000256" key="3">
    <source>
        <dbReference type="ARBA" id="ARBA00022516"/>
    </source>
</evidence>
<dbReference type="GO" id="GO:0016020">
    <property type="term" value="C:membrane"/>
    <property type="evidence" value="ECO:0007669"/>
    <property type="project" value="UniProtKB-SubCell"/>
</dbReference>
<keyword evidence="4 13" id="KW-0812">Transmembrane</keyword>
<dbReference type="OrthoDB" id="58557at2759"/>
<evidence type="ECO:0000256" key="6">
    <source>
        <dbReference type="ARBA" id="ARBA00022989"/>
    </source>
</evidence>
<evidence type="ECO:0000313" key="16">
    <source>
        <dbReference type="Proteomes" id="UP000738349"/>
    </source>
</evidence>
<keyword evidence="16" id="KW-1185">Reference proteome</keyword>
<dbReference type="InterPro" id="IPR033118">
    <property type="entry name" value="EXPERA"/>
</dbReference>
<keyword evidence="3" id="KW-0444">Lipid biosynthesis</keyword>
<keyword evidence="11" id="KW-0753">Steroid metabolism</keyword>
<feature type="domain" description="EXPERA" evidence="14">
    <location>
        <begin position="55"/>
        <end position="101"/>
    </location>
</feature>
<accession>A0A9P9IAC9</accession>
<evidence type="ECO:0000256" key="2">
    <source>
        <dbReference type="ARBA" id="ARBA00008337"/>
    </source>
</evidence>
<evidence type="ECO:0000256" key="8">
    <source>
        <dbReference type="ARBA" id="ARBA00023098"/>
    </source>
</evidence>
<dbReference type="GO" id="GO:0016126">
    <property type="term" value="P:sterol biosynthetic process"/>
    <property type="evidence" value="ECO:0007669"/>
    <property type="project" value="UniProtKB-KW"/>
</dbReference>
<comment type="similarity">
    <text evidence="2">Belongs to the EBP family.</text>
</comment>
<evidence type="ECO:0000256" key="10">
    <source>
        <dbReference type="ARBA" id="ARBA00023166"/>
    </source>
</evidence>
<dbReference type="InterPro" id="IPR007905">
    <property type="entry name" value="EBP"/>
</dbReference>
<keyword evidence="12" id="KW-0413">Isomerase</keyword>
<dbReference type="GO" id="GO:0000247">
    <property type="term" value="F:C-8 sterol isomerase activity"/>
    <property type="evidence" value="ECO:0007669"/>
    <property type="project" value="TreeGrafter"/>
</dbReference>
<dbReference type="PANTHER" id="PTHR14207">
    <property type="entry name" value="STEROL ISOMERASE"/>
    <property type="match status" value="1"/>
</dbReference>
<gene>
    <name evidence="15" type="ORF">EDB81DRAFT_670625</name>
</gene>
<dbReference type="PANTHER" id="PTHR14207:SF0">
    <property type="entry name" value="3-BETA-HYDROXYSTEROID-DELTA(8),DELTA(7)-ISOMERASE"/>
    <property type="match status" value="1"/>
</dbReference>
<keyword evidence="8" id="KW-0443">Lipid metabolism</keyword>
<dbReference type="Pfam" id="PF05241">
    <property type="entry name" value="EBP"/>
    <property type="match status" value="1"/>
</dbReference>
<sequence>MRTSPRNIISPVSASICHLEKQSITTAAHSIRQNSSADMCDAQHVYFGRAPSDSLYYATFFFDESVYAAVYCRPEPFYFWAYFVMLNGFWVVIPGWLIIQSTIESTKAFRFAQETTRQGSPK</sequence>
<evidence type="ECO:0000256" key="5">
    <source>
        <dbReference type="ARBA" id="ARBA00022955"/>
    </source>
</evidence>
<feature type="transmembrane region" description="Helical" evidence="13">
    <location>
        <begin position="77"/>
        <end position="99"/>
    </location>
</feature>
<keyword evidence="9 13" id="KW-0472">Membrane</keyword>
<evidence type="ECO:0000256" key="1">
    <source>
        <dbReference type="ARBA" id="ARBA00004141"/>
    </source>
</evidence>
<name>A0A9P9IAC9_9HYPO</name>
<evidence type="ECO:0000256" key="11">
    <source>
        <dbReference type="ARBA" id="ARBA00023221"/>
    </source>
</evidence>
<comment type="caution">
    <text evidence="15">The sequence shown here is derived from an EMBL/GenBank/DDBJ whole genome shotgun (WGS) entry which is preliminary data.</text>
</comment>
<keyword evidence="6 13" id="KW-1133">Transmembrane helix</keyword>
<proteinExistence type="inferred from homology"/>
<organism evidence="15 16">
    <name type="scientific">Dactylonectria macrodidyma</name>
    <dbReference type="NCBI Taxonomy" id="307937"/>
    <lineage>
        <taxon>Eukaryota</taxon>
        <taxon>Fungi</taxon>
        <taxon>Dikarya</taxon>
        <taxon>Ascomycota</taxon>
        <taxon>Pezizomycotina</taxon>
        <taxon>Sordariomycetes</taxon>
        <taxon>Hypocreomycetidae</taxon>
        <taxon>Hypocreales</taxon>
        <taxon>Nectriaceae</taxon>
        <taxon>Dactylonectria</taxon>
    </lineage>
</organism>
<protein>
    <recommendedName>
        <fullName evidence="14">EXPERA domain-containing protein</fullName>
    </recommendedName>
</protein>
<dbReference type="EMBL" id="JAGMUV010000037">
    <property type="protein sequence ID" value="KAH7112727.1"/>
    <property type="molecule type" value="Genomic_DNA"/>
</dbReference>
<dbReference type="AlphaFoldDB" id="A0A9P9IAC9"/>
<evidence type="ECO:0000313" key="15">
    <source>
        <dbReference type="EMBL" id="KAH7112727.1"/>
    </source>
</evidence>
<keyword evidence="10" id="KW-1207">Sterol metabolism</keyword>
<evidence type="ECO:0000256" key="4">
    <source>
        <dbReference type="ARBA" id="ARBA00022692"/>
    </source>
</evidence>
<keyword evidence="5" id="KW-0752">Steroid biosynthesis</keyword>
<dbReference type="GO" id="GO:0005783">
    <property type="term" value="C:endoplasmic reticulum"/>
    <property type="evidence" value="ECO:0007669"/>
    <property type="project" value="TreeGrafter"/>
</dbReference>
<keyword evidence="7" id="KW-0756">Sterol biosynthesis</keyword>
<evidence type="ECO:0000259" key="14">
    <source>
        <dbReference type="Pfam" id="PF05241"/>
    </source>
</evidence>
<dbReference type="Proteomes" id="UP000738349">
    <property type="component" value="Unassembled WGS sequence"/>
</dbReference>
<evidence type="ECO:0000256" key="9">
    <source>
        <dbReference type="ARBA" id="ARBA00023136"/>
    </source>
</evidence>
<comment type="subcellular location">
    <subcellularLocation>
        <location evidence="1">Membrane</location>
        <topology evidence="1">Multi-pass membrane protein</topology>
    </subcellularLocation>
</comment>
<evidence type="ECO:0000256" key="12">
    <source>
        <dbReference type="ARBA" id="ARBA00023235"/>
    </source>
</evidence>
<reference evidence="15" key="1">
    <citation type="journal article" date="2021" name="Nat. Commun.">
        <title>Genetic determinants of endophytism in the Arabidopsis root mycobiome.</title>
        <authorList>
            <person name="Mesny F."/>
            <person name="Miyauchi S."/>
            <person name="Thiergart T."/>
            <person name="Pickel B."/>
            <person name="Atanasova L."/>
            <person name="Karlsson M."/>
            <person name="Huettel B."/>
            <person name="Barry K.W."/>
            <person name="Haridas S."/>
            <person name="Chen C."/>
            <person name="Bauer D."/>
            <person name="Andreopoulos W."/>
            <person name="Pangilinan J."/>
            <person name="LaButti K."/>
            <person name="Riley R."/>
            <person name="Lipzen A."/>
            <person name="Clum A."/>
            <person name="Drula E."/>
            <person name="Henrissat B."/>
            <person name="Kohler A."/>
            <person name="Grigoriev I.V."/>
            <person name="Martin F.M."/>
            <person name="Hacquard S."/>
        </authorList>
    </citation>
    <scope>NUCLEOTIDE SEQUENCE</scope>
    <source>
        <strain evidence="15">MPI-CAGE-AT-0147</strain>
    </source>
</reference>
<evidence type="ECO:0000256" key="7">
    <source>
        <dbReference type="ARBA" id="ARBA00023011"/>
    </source>
</evidence>